<keyword evidence="1" id="KW-0378">Hydrolase</keyword>
<name>A0ABU2LQX4_9ACTN</name>
<dbReference type="SUPFAM" id="SSF63817">
    <property type="entry name" value="Sortase"/>
    <property type="match status" value="1"/>
</dbReference>
<dbReference type="InterPro" id="IPR023365">
    <property type="entry name" value="Sortase_dom-sf"/>
</dbReference>
<protein>
    <submittedName>
        <fullName evidence="3">Sortase</fullName>
    </submittedName>
</protein>
<evidence type="ECO:0000313" key="3">
    <source>
        <dbReference type="EMBL" id="MDT0319989.1"/>
    </source>
</evidence>
<dbReference type="Gene3D" id="2.40.260.10">
    <property type="entry name" value="Sortase"/>
    <property type="match status" value="1"/>
</dbReference>
<dbReference type="InterPro" id="IPR005754">
    <property type="entry name" value="Sortase"/>
</dbReference>
<dbReference type="EMBL" id="JAVREM010000019">
    <property type="protein sequence ID" value="MDT0319989.1"/>
    <property type="molecule type" value="Genomic_DNA"/>
</dbReference>
<dbReference type="RefSeq" id="WP_311599608.1">
    <property type="nucleotide sequence ID" value="NZ_JAVREM010000019.1"/>
</dbReference>
<comment type="caution">
    <text evidence="3">The sequence shown here is derived from an EMBL/GenBank/DDBJ whole genome shotgun (WGS) entry which is preliminary data.</text>
</comment>
<sequence>MWTRHLRPAPPPVATRPRNRTALLIAGLTALLAVTGCTSSTPQAPPAPEDRQGASEVADQTPAPSQDPSPEQEPLLTSDGRPQVAYLTIPELDIRNLRVEPYQGQTDDAPGTEIQDRGIAASPHGPSGGVGPGGIGNYQVTAHRNSAGGPFLTIPDLPNGARIEVATDERIYVYEVIETRETSFRSERSLAEQRAAVPGHPGRTPSEALITLSTCATQEDHAAGNYWADELGNPEHRIDKIGRLVSSHPA</sequence>
<evidence type="ECO:0000256" key="1">
    <source>
        <dbReference type="ARBA" id="ARBA00022801"/>
    </source>
</evidence>
<proteinExistence type="predicted"/>
<keyword evidence="4" id="KW-1185">Reference proteome</keyword>
<evidence type="ECO:0000256" key="2">
    <source>
        <dbReference type="SAM" id="MobiDB-lite"/>
    </source>
</evidence>
<reference evidence="4" key="1">
    <citation type="submission" date="2023-07" db="EMBL/GenBank/DDBJ databases">
        <title>30 novel species of actinomycetes from the DSMZ collection.</title>
        <authorList>
            <person name="Nouioui I."/>
        </authorList>
    </citation>
    <scope>NUCLEOTIDE SEQUENCE [LARGE SCALE GENOMIC DNA]</scope>
    <source>
        <strain evidence="4">DSM 44918</strain>
    </source>
</reference>
<gene>
    <name evidence="3" type="ORF">RNC47_16745</name>
</gene>
<feature type="region of interest" description="Disordered" evidence="2">
    <location>
        <begin position="37"/>
        <end position="81"/>
    </location>
</feature>
<feature type="compositionally biased region" description="Gly residues" evidence="2">
    <location>
        <begin position="126"/>
        <end position="136"/>
    </location>
</feature>
<dbReference type="Proteomes" id="UP001183420">
    <property type="component" value="Unassembled WGS sequence"/>
</dbReference>
<dbReference type="Pfam" id="PF04203">
    <property type="entry name" value="Sortase"/>
    <property type="match status" value="1"/>
</dbReference>
<accession>A0ABU2LQX4</accession>
<organism evidence="3 4">
    <name type="scientific">Streptomyces millisiae</name>
    <dbReference type="NCBI Taxonomy" id="3075542"/>
    <lineage>
        <taxon>Bacteria</taxon>
        <taxon>Bacillati</taxon>
        <taxon>Actinomycetota</taxon>
        <taxon>Actinomycetes</taxon>
        <taxon>Kitasatosporales</taxon>
        <taxon>Streptomycetaceae</taxon>
        <taxon>Streptomyces</taxon>
    </lineage>
</organism>
<feature type="region of interest" description="Disordered" evidence="2">
    <location>
        <begin position="102"/>
        <end position="137"/>
    </location>
</feature>
<evidence type="ECO:0000313" key="4">
    <source>
        <dbReference type="Proteomes" id="UP001183420"/>
    </source>
</evidence>